<dbReference type="Gene3D" id="3.30.60.230">
    <property type="entry name" value="Lsr2, dimerization domain"/>
    <property type="match status" value="1"/>
</dbReference>
<dbReference type="GO" id="GO:0016746">
    <property type="term" value="F:acyltransferase activity"/>
    <property type="evidence" value="ECO:0007669"/>
    <property type="project" value="InterPro"/>
</dbReference>
<dbReference type="InterPro" id="IPR055370">
    <property type="entry name" value="Lsr2_DNA-bd"/>
</dbReference>
<accession>A0A931CIA6</accession>
<protein>
    <submittedName>
        <fullName evidence="6">Lsr2 family protein</fullName>
    </submittedName>
</protein>
<dbReference type="EMBL" id="JADQTO010000013">
    <property type="protein sequence ID" value="MBG0564885.1"/>
    <property type="molecule type" value="Genomic_DNA"/>
</dbReference>
<comment type="caution">
    <text evidence="6">The sequence shown here is derived from an EMBL/GenBank/DDBJ whole genome shotgun (WGS) entry which is preliminary data.</text>
</comment>
<evidence type="ECO:0000313" key="6">
    <source>
        <dbReference type="EMBL" id="MBG0569104.1"/>
    </source>
</evidence>
<evidence type="ECO:0000259" key="4">
    <source>
        <dbReference type="Pfam" id="PF23359"/>
    </source>
</evidence>
<keyword evidence="7" id="KW-1185">Reference proteome</keyword>
<feature type="compositionally biased region" description="Low complexity" evidence="2">
    <location>
        <begin position="57"/>
        <end position="68"/>
    </location>
</feature>
<dbReference type="Proteomes" id="UP000598146">
    <property type="component" value="Unassembled WGS sequence"/>
</dbReference>
<feature type="domain" description="Lsr2 DNA-binding" evidence="4">
    <location>
        <begin position="79"/>
        <end position="112"/>
    </location>
</feature>
<evidence type="ECO:0000256" key="2">
    <source>
        <dbReference type="SAM" id="MobiDB-lite"/>
    </source>
</evidence>
<dbReference type="Pfam" id="PF11774">
    <property type="entry name" value="Lsr2"/>
    <property type="match status" value="1"/>
</dbReference>
<reference evidence="6" key="1">
    <citation type="submission" date="2020-11" db="EMBL/GenBank/DDBJ databases">
        <title>Isolation and identification of active actinomycetes.</title>
        <authorList>
            <person name="Sun X."/>
        </authorList>
    </citation>
    <scope>NUCLEOTIDE SEQUENCE</scope>
    <source>
        <strain evidence="6">NEAU-A11</strain>
    </source>
</reference>
<dbReference type="AlphaFoldDB" id="A0A931CIA6"/>
<feature type="region of interest" description="Disordered" evidence="2">
    <location>
        <begin position="57"/>
        <end position="83"/>
    </location>
</feature>
<proteinExistence type="predicted"/>
<dbReference type="RefSeq" id="WP_196416678.1">
    <property type="nucleotide sequence ID" value="NZ_JADQTO010000013.1"/>
</dbReference>
<sequence length="115" mass="12312">MAKQVVTILTDDLDGGGADRTVEFGLDGVNYTIDLSDKNAGKLRKALEPFISAGTRRGRAAGVARRGPGRAGVAGAGSSRRQNQAIREWARKNGRKVSERGRIPTEVVEAYNSSR</sequence>
<dbReference type="Gene3D" id="4.10.320.10">
    <property type="entry name" value="E3-binding domain"/>
    <property type="match status" value="1"/>
</dbReference>
<dbReference type="InterPro" id="IPR024412">
    <property type="entry name" value="Lsr2_dim_dom"/>
</dbReference>
<dbReference type="InterPro" id="IPR036625">
    <property type="entry name" value="E3-bd_dom_sf"/>
</dbReference>
<dbReference type="GO" id="GO:0003677">
    <property type="term" value="F:DNA binding"/>
    <property type="evidence" value="ECO:0007669"/>
    <property type="project" value="UniProtKB-KW"/>
</dbReference>
<evidence type="ECO:0000259" key="3">
    <source>
        <dbReference type="Pfam" id="PF11774"/>
    </source>
</evidence>
<keyword evidence="1" id="KW-0238">DNA-binding</keyword>
<dbReference type="InterPro" id="IPR042261">
    <property type="entry name" value="Lsr2-like_dimerization"/>
</dbReference>
<dbReference type="EMBL" id="JADQTO010000053">
    <property type="protein sequence ID" value="MBG0569104.1"/>
    <property type="molecule type" value="Genomic_DNA"/>
</dbReference>
<organism evidence="6 7">
    <name type="scientific">Actinoplanes aureus</name>
    <dbReference type="NCBI Taxonomy" id="2792083"/>
    <lineage>
        <taxon>Bacteria</taxon>
        <taxon>Bacillati</taxon>
        <taxon>Actinomycetota</taxon>
        <taxon>Actinomycetes</taxon>
        <taxon>Micromonosporales</taxon>
        <taxon>Micromonosporaceae</taxon>
        <taxon>Actinoplanes</taxon>
    </lineage>
</organism>
<gene>
    <name evidence="5" type="ORF">I4J89_25880</name>
    <name evidence="6" type="ORF">I4J89_47620</name>
</gene>
<evidence type="ECO:0000313" key="5">
    <source>
        <dbReference type="EMBL" id="MBG0564885.1"/>
    </source>
</evidence>
<evidence type="ECO:0000256" key="1">
    <source>
        <dbReference type="ARBA" id="ARBA00023125"/>
    </source>
</evidence>
<evidence type="ECO:0000313" key="7">
    <source>
        <dbReference type="Proteomes" id="UP000598146"/>
    </source>
</evidence>
<name>A0A931CIA6_9ACTN</name>
<dbReference type="Pfam" id="PF23359">
    <property type="entry name" value="Lsr2_DNA-bd"/>
    <property type="match status" value="1"/>
</dbReference>
<feature type="domain" description="Lsr2 dimerization" evidence="3">
    <location>
        <begin position="1"/>
        <end position="57"/>
    </location>
</feature>